<dbReference type="Gene3D" id="3.30.1490.20">
    <property type="entry name" value="ATP-grasp fold, A domain"/>
    <property type="match status" value="1"/>
</dbReference>
<evidence type="ECO:0000313" key="12">
    <source>
        <dbReference type="EMBL" id="CBM40836.1"/>
    </source>
</evidence>
<feature type="binding site" evidence="8">
    <location>
        <begin position="356"/>
        <end position="358"/>
    </location>
    <ligand>
        <name>substrate</name>
        <note>ligand shared with subunit alpha</note>
    </ligand>
</feature>
<feature type="binding site" evidence="8">
    <location>
        <begin position="83"/>
        <end position="85"/>
    </location>
    <ligand>
        <name>ATP</name>
        <dbReference type="ChEBI" id="CHEBI:30616"/>
    </ligand>
</feature>
<dbReference type="GO" id="GO:0005524">
    <property type="term" value="F:ATP binding"/>
    <property type="evidence" value="ECO:0007669"/>
    <property type="project" value="UniProtKB-UniRule"/>
</dbReference>
<comment type="catalytic activity">
    <reaction evidence="8">
        <text>succinate + ATP + CoA = succinyl-CoA + ADP + phosphate</text>
        <dbReference type="Rhea" id="RHEA:17661"/>
        <dbReference type="ChEBI" id="CHEBI:30031"/>
        <dbReference type="ChEBI" id="CHEBI:30616"/>
        <dbReference type="ChEBI" id="CHEBI:43474"/>
        <dbReference type="ChEBI" id="CHEBI:57287"/>
        <dbReference type="ChEBI" id="CHEBI:57292"/>
        <dbReference type="ChEBI" id="CHEBI:456216"/>
        <dbReference type="EC" id="6.2.1.5"/>
    </reaction>
</comment>
<dbReference type="Pfam" id="PF00549">
    <property type="entry name" value="Ligase_CoA"/>
    <property type="match status" value="1"/>
</dbReference>
<gene>
    <name evidence="12" type="primary">sclb1</name>
</gene>
<keyword evidence="6 8" id="KW-0547">Nucleotide-binding</keyword>
<feature type="binding site" evidence="8">
    <location>
        <position position="248"/>
    </location>
    <ligand>
        <name>Mg(2+)</name>
        <dbReference type="ChEBI" id="CHEBI:18420"/>
    </ligand>
</feature>
<evidence type="ECO:0000256" key="6">
    <source>
        <dbReference type="ARBA" id="ARBA00022741"/>
    </source>
</evidence>
<comment type="subcellular location">
    <subcellularLocation>
        <location evidence="8">Mitochondrion</location>
    </subcellularLocation>
</comment>
<name>A0A024FS87_9CHLO</name>
<keyword evidence="5 8" id="KW-0479">Metal-binding</keyword>
<dbReference type="EC" id="6.2.1.5" evidence="8"/>
<dbReference type="InterPro" id="IPR016102">
    <property type="entry name" value="Succinyl-CoA_synth-like"/>
</dbReference>
<dbReference type="GO" id="GO:0005739">
    <property type="term" value="C:mitochondrion"/>
    <property type="evidence" value="ECO:0007669"/>
    <property type="project" value="UniProtKB-SubCell"/>
</dbReference>
<comment type="subunit">
    <text evidence="2">Heterooctamer of 4 alpha and 4 beta chains.</text>
</comment>
<dbReference type="Gene3D" id="3.40.50.261">
    <property type="entry name" value="Succinyl-CoA synthetase domains"/>
    <property type="match status" value="1"/>
</dbReference>
<feature type="binding site" evidence="8">
    <location>
        <position position="299"/>
    </location>
    <ligand>
        <name>substrate</name>
        <note>ligand shared with subunit alpha</note>
    </ligand>
</feature>
<comment type="pathway">
    <text evidence="1 8">Carbohydrate metabolism; tricarboxylic acid cycle; succinate from succinyl-CoA (ligase route): step 1/1.</text>
</comment>
<dbReference type="GO" id="GO:0042709">
    <property type="term" value="C:succinate-CoA ligase complex"/>
    <property type="evidence" value="ECO:0007669"/>
    <property type="project" value="TreeGrafter"/>
</dbReference>
<evidence type="ECO:0000256" key="7">
    <source>
        <dbReference type="ARBA" id="ARBA00022842"/>
    </source>
</evidence>
<keyword evidence="4 8" id="KW-0436">Ligase</keyword>
<comment type="function">
    <text evidence="8">Succinyl-CoA synthetase functions in the citric acid cycle (TCA), coupling the hydrolysis of succinyl-CoA to the synthesis of ATP and thus represents the only step of substrate-level phosphorylation in the TCA. The beta subunit provides nucleotide specificity of the enzyme and binds the substrate succinate, while the binding sites for coenzyme A and phosphate are found in the alpha subunit.</text>
</comment>
<dbReference type="PROSITE" id="PS50975">
    <property type="entry name" value="ATP_GRASP"/>
    <property type="match status" value="1"/>
</dbReference>
<evidence type="ECO:0000256" key="10">
    <source>
        <dbReference type="RuleBase" id="RU361258"/>
    </source>
</evidence>
<proteinExistence type="evidence at transcript level"/>
<evidence type="ECO:0000256" key="5">
    <source>
        <dbReference type="ARBA" id="ARBA00022723"/>
    </source>
</evidence>
<comment type="cofactor">
    <cofactor evidence="8">
        <name>Mg(2+)</name>
        <dbReference type="ChEBI" id="CHEBI:18420"/>
    </cofactor>
    <text evidence="8">Binds 1 Mg(2+) ion per subunit.</text>
</comment>
<evidence type="ECO:0000256" key="2">
    <source>
        <dbReference type="ARBA" id="ARBA00011412"/>
    </source>
</evidence>
<evidence type="ECO:0000256" key="8">
    <source>
        <dbReference type="HAMAP-Rule" id="MF_03219"/>
    </source>
</evidence>
<dbReference type="InterPro" id="IPR005811">
    <property type="entry name" value="SUCC_ACL_C"/>
</dbReference>
<comment type="subunit">
    <text evidence="8 10">Heterodimer of an alpha and a beta subunit.</text>
</comment>
<accession>A0A024FS87</accession>
<evidence type="ECO:0000256" key="4">
    <source>
        <dbReference type="ARBA" id="ARBA00022598"/>
    </source>
</evidence>
<dbReference type="InterPro" id="IPR005809">
    <property type="entry name" value="Succ_CoA_ligase-like_bsu"/>
</dbReference>
<feature type="binding site" evidence="8">
    <location>
        <position position="76"/>
    </location>
    <ligand>
        <name>ATP</name>
        <dbReference type="ChEBI" id="CHEBI:30616"/>
    </ligand>
</feature>
<dbReference type="SUPFAM" id="SSF56059">
    <property type="entry name" value="Glutathione synthetase ATP-binding domain-like"/>
    <property type="match status" value="1"/>
</dbReference>
<dbReference type="NCBIfam" id="TIGR01016">
    <property type="entry name" value="sucCoAbeta"/>
    <property type="match status" value="1"/>
</dbReference>
<keyword evidence="7 8" id="KW-0460">Magnesium</keyword>
<keyword evidence="8 9" id="KW-0067">ATP-binding</keyword>
<keyword evidence="3 8" id="KW-0816">Tricarboxylic acid cycle</keyword>
<dbReference type="PROSITE" id="PS01217">
    <property type="entry name" value="SUCCINYL_COA_LIG_3"/>
    <property type="match status" value="1"/>
</dbReference>
<dbReference type="NCBIfam" id="NF001913">
    <property type="entry name" value="PRK00696.1"/>
    <property type="match status" value="1"/>
</dbReference>
<sequence length="422" mass="44728">MLSFLGRTVSKKGLGSLAAVNQAQQYRFLNVHEYQGAQLMAKFGINVPPGIPAKSIEEVEKAVPQMADEKGEVVIKSQILAGGRGLGKFTNGLQGGVHIVGQEKAIELAKKMLGGTLVTKQSGAEGKPVNTLYIAKKMKLKREMYFAILLDRKSAGPILIGCSEGGTSIEDLAEKFPEKIVKIPIDIRVGITDAQALQMVEGLQVTGDKAAAAEQIKGLYSLFTKADCTMVEVNPLAEDINGNLVAADAKLGFDDNAYFRQKEIFEMKDDSQIDSREVAAAKFDLNYIGLDGEIGCLVNGAGLAMATMDIIKLSGGSPANFLDVGGNASEGQVVEAFKILTGDKRVKAILVNIFGGIMKCDVIASGIVNAAKQVGVQVPLIVRLEGTNVEQGKEIIKSSGLTIITADDLDDAAKKAVASIKN</sequence>
<feature type="domain" description="ATP-grasp" evidence="11">
    <location>
        <begin position="37"/>
        <end position="264"/>
    </location>
</feature>
<comment type="similarity">
    <text evidence="8 10">Belongs to the succinate/malate CoA ligase beta subunit family.</text>
</comment>
<dbReference type="Gene3D" id="3.30.470.20">
    <property type="entry name" value="ATP-grasp fold, B domain"/>
    <property type="match status" value="1"/>
</dbReference>
<dbReference type="GO" id="GO:0006104">
    <property type="term" value="P:succinyl-CoA metabolic process"/>
    <property type="evidence" value="ECO:0007669"/>
    <property type="project" value="TreeGrafter"/>
</dbReference>
<dbReference type="FunFam" id="3.40.50.261:FF:000001">
    <property type="entry name" value="Succinate--CoA ligase [ADP-forming] subunit beta"/>
    <property type="match status" value="1"/>
</dbReference>
<dbReference type="SUPFAM" id="SSF52210">
    <property type="entry name" value="Succinyl-CoA synthetase domains"/>
    <property type="match status" value="1"/>
</dbReference>
<dbReference type="GO" id="GO:0000287">
    <property type="term" value="F:magnesium ion binding"/>
    <property type="evidence" value="ECO:0007669"/>
    <property type="project" value="UniProtKB-UniRule"/>
</dbReference>
<reference evidence="12" key="1">
    <citation type="submission" date="2010-05" db="EMBL/GenBank/DDBJ databases">
        <title>Mitochondrial targeting in Polytomella.</title>
        <authorList>
            <person name="Atteia A."/>
            <person name="van Lis R."/>
        </authorList>
    </citation>
    <scope>NUCLEOTIDE SEQUENCE</scope>
</reference>
<dbReference type="GO" id="GO:0004775">
    <property type="term" value="F:succinate-CoA ligase (ADP-forming) activity"/>
    <property type="evidence" value="ECO:0007669"/>
    <property type="project" value="UniProtKB-UniRule"/>
</dbReference>
<dbReference type="PANTHER" id="PTHR11815">
    <property type="entry name" value="SUCCINYL-COA SYNTHETASE BETA CHAIN"/>
    <property type="match status" value="1"/>
</dbReference>
<dbReference type="GO" id="GO:0006099">
    <property type="term" value="P:tricarboxylic acid cycle"/>
    <property type="evidence" value="ECO:0007669"/>
    <property type="project" value="UniProtKB-UniRule"/>
</dbReference>
<keyword evidence="8" id="KW-0496">Mitochondrion</keyword>
<feature type="binding site" evidence="8">
    <location>
        <position position="143"/>
    </location>
    <ligand>
        <name>ATP</name>
        <dbReference type="ChEBI" id="CHEBI:30616"/>
    </ligand>
</feature>
<feature type="binding site" evidence="8">
    <location>
        <position position="234"/>
    </location>
    <ligand>
        <name>Mg(2+)</name>
        <dbReference type="ChEBI" id="CHEBI:18420"/>
    </ligand>
</feature>
<evidence type="ECO:0000256" key="9">
    <source>
        <dbReference type="PROSITE-ProRule" id="PRU00409"/>
    </source>
</evidence>
<dbReference type="HAMAP" id="MF_00558">
    <property type="entry name" value="Succ_CoA_beta"/>
    <property type="match status" value="1"/>
</dbReference>
<dbReference type="UniPathway" id="UPA00223">
    <property type="reaction ID" value="UER00999"/>
</dbReference>
<dbReference type="InterPro" id="IPR011761">
    <property type="entry name" value="ATP-grasp"/>
</dbReference>
<protein>
    <recommendedName>
        <fullName evidence="8">Succinate--CoA ligase [ADP-forming] subunit beta, mitochondrial</fullName>
        <ecNumber evidence="8">6.2.1.5</ecNumber>
    </recommendedName>
    <alternativeName>
        <fullName evidence="8">Succinyl-CoA synthetase beta chain</fullName>
        <shortName evidence="8">SCS-beta</shortName>
    </alternativeName>
</protein>
<dbReference type="EMBL" id="FN868841">
    <property type="protein sequence ID" value="CBM40836.1"/>
    <property type="molecule type" value="mRNA"/>
</dbReference>
<dbReference type="InterPro" id="IPR013815">
    <property type="entry name" value="ATP_grasp_subdomain_1"/>
</dbReference>
<evidence type="ECO:0000256" key="3">
    <source>
        <dbReference type="ARBA" id="ARBA00022532"/>
    </source>
</evidence>
<dbReference type="FunFam" id="3.30.470.20:FF:000002">
    <property type="entry name" value="Succinate--CoA ligase [ADP-forming] subunit beta"/>
    <property type="match status" value="1"/>
</dbReference>
<dbReference type="Pfam" id="PF08442">
    <property type="entry name" value="ATP-grasp_2"/>
    <property type="match status" value="1"/>
</dbReference>
<dbReference type="PIRSF" id="PIRSF001554">
    <property type="entry name" value="SucCS_beta"/>
    <property type="match status" value="1"/>
</dbReference>
<organism evidence="12">
    <name type="scientific">Polytomella sp. Pringsheim 198.80</name>
    <dbReference type="NCBI Taxonomy" id="37502"/>
    <lineage>
        <taxon>Eukaryota</taxon>
        <taxon>Viridiplantae</taxon>
        <taxon>Chlorophyta</taxon>
        <taxon>core chlorophytes</taxon>
        <taxon>Chlorophyceae</taxon>
        <taxon>CS clade</taxon>
        <taxon>Chlamydomonadales</taxon>
        <taxon>Chlamydomonadaceae</taxon>
        <taxon>Polytomella</taxon>
    </lineage>
</organism>
<dbReference type="AlphaFoldDB" id="A0A024FS87"/>
<evidence type="ECO:0000259" key="11">
    <source>
        <dbReference type="PROSITE" id="PS50975"/>
    </source>
</evidence>
<evidence type="ECO:0000256" key="1">
    <source>
        <dbReference type="ARBA" id="ARBA00005064"/>
    </source>
</evidence>
<dbReference type="InterPro" id="IPR017866">
    <property type="entry name" value="Succ-CoA_synthase_bsu_CS"/>
</dbReference>
<dbReference type="InterPro" id="IPR013650">
    <property type="entry name" value="ATP-grasp_succ-CoA_synth-type"/>
</dbReference>
<dbReference type="PANTHER" id="PTHR11815:SF10">
    <property type="entry name" value="SUCCINATE--COA LIGASE [GDP-FORMING] SUBUNIT BETA, MITOCHONDRIAL"/>
    <property type="match status" value="1"/>
</dbReference>